<name>A0AAD7V149_9FUNG</name>
<feature type="region of interest" description="Disordered" evidence="1">
    <location>
        <begin position="126"/>
        <end position="188"/>
    </location>
</feature>
<organism evidence="2 3">
    <name type="scientific">Lichtheimia ornata</name>
    <dbReference type="NCBI Taxonomy" id="688661"/>
    <lineage>
        <taxon>Eukaryota</taxon>
        <taxon>Fungi</taxon>
        <taxon>Fungi incertae sedis</taxon>
        <taxon>Mucoromycota</taxon>
        <taxon>Mucoromycotina</taxon>
        <taxon>Mucoromycetes</taxon>
        <taxon>Mucorales</taxon>
        <taxon>Lichtheimiaceae</taxon>
        <taxon>Lichtheimia</taxon>
    </lineage>
</organism>
<feature type="compositionally biased region" description="Low complexity" evidence="1">
    <location>
        <begin position="368"/>
        <end position="384"/>
    </location>
</feature>
<dbReference type="EMBL" id="JARTCD010000032">
    <property type="protein sequence ID" value="KAJ8657369.1"/>
    <property type="molecule type" value="Genomic_DNA"/>
</dbReference>
<proteinExistence type="predicted"/>
<accession>A0AAD7V149</accession>
<feature type="compositionally biased region" description="Pro residues" evidence="1">
    <location>
        <begin position="140"/>
        <end position="151"/>
    </location>
</feature>
<protein>
    <submittedName>
        <fullName evidence="2">Uncharacterized protein</fullName>
    </submittedName>
</protein>
<feature type="compositionally biased region" description="Polar residues" evidence="1">
    <location>
        <begin position="350"/>
        <end position="360"/>
    </location>
</feature>
<dbReference type="RefSeq" id="XP_058342282.1">
    <property type="nucleotide sequence ID" value="XM_058486947.1"/>
</dbReference>
<feature type="compositionally biased region" description="Polar residues" evidence="1">
    <location>
        <begin position="11"/>
        <end position="24"/>
    </location>
</feature>
<dbReference type="GeneID" id="83214334"/>
<feature type="region of interest" description="Disordered" evidence="1">
    <location>
        <begin position="206"/>
        <end position="394"/>
    </location>
</feature>
<gene>
    <name evidence="2" type="ORF">O0I10_006924</name>
</gene>
<feature type="compositionally biased region" description="Pro residues" evidence="1">
    <location>
        <begin position="280"/>
        <end position="291"/>
    </location>
</feature>
<feature type="region of interest" description="Disordered" evidence="1">
    <location>
        <begin position="1"/>
        <end position="24"/>
    </location>
</feature>
<evidence type="ECO:0000313" key="3">
    <source>
        <dbReference type="Proteomes" id="UP001234581"/>
    </source>
</evidence>
<evidence type="ECO:0000313" key="2">
    <source>
        <dbReference type="EMBL" id="KAJ8657369.1"/>
    </source>
</evidence>
<comment type="caution">
    <text evidence="2">The sequence shown here is derived from an EMBL/GenBank/DDBJ whole genome shotgun (WGS) entry which is preliminary data.</text>
</comment>
<feature type="compositionally biased region" description="Basic residues" evidence="1">
    <location>
        <begin position="296"/>
        <end position="315"/>
    </location>
</feature>
<dbReference type="AlphaFoldDB" id="A0AAD7V149"/>
<keyword evidence="3" id="KW-1185">Reference proteome</keyword>
<dbReference type="Proteomes" id="UP001234581">
    <property type="component" value="Unassembled WGS sequence"/>
</dbReference>
<reference evidence="2 3" key="1">
    <citation type="submission" date="2023-03" db="EMBL/GenBank/DDBJ databases">
        <title>Genome sequence of Lichtheimia ornata CBS 291.66.</title>
        <authorList>
            <person name="Mohabir J.T."/>
            <person name="Shea T.P."/>
            <person name="Kurbessoian T."/>
            <person name="Berby B."/>
            <person name="Fontaine J."/>
            <person name="Livny J."/>
            <person name="Gnirke A."/>
            <person name="Stajich J.E."/>
            <person name="Cuomo C.A."/>
        </authorList>
    </citation>
    <scope>NUCLEOTIDE SEQUENCE [LARGE SCALE GENOMIC DNA]</scope>
    <source>
        <strain evidence="2">CBS 291.66</strain>
    </source>
</reference>
<evidence type="ECO:0000256" key="1">
    <source>
        <dbReference type="SAM" id="MobiDB-lite"/>
    </source>
</evidence>
<feature type="compositionally biased region" description="Basic and acidic residues" evidence="1">
    <location>
        <begin position="158"/>
        <end position="167"/>
    </location>
</feature>
<sequence>MAENQAFGFPHQNNPQSGSSTNSPRLLPIRKNACIVCGICFTCSKYYGEDCVCNEIQPRRGKNLPEGTLDSRAKKLHPQDKDDYEFSMKWLTDHAHGMHKDEHGVVVGLSDMAQVSLCKAHSSTLYRAQKKHERSKQQPSLPPPTISPPPEYNGFMDMDYHRPMDYYHHHHHHPPPPPPPQSAPYQPMMIDGRSSLAARVRNMGRIEQYHGEPPDLSNMSSSTSLKRKRIEGAARSSASTPLLAHPYTSPSSPIPHVDNNNNNNNNNGSCFSMHQLPPLQQQPPPPPPPSAGPHHPLPHHHHHPPPPPHHPHHHQAPSPRNPTASMSALPLPRQYQPSSDDGIPGGLSRRMSSPQYHFQQSPPPGPAPFASCSSSSSPSLDAPSVDTVSLKSSNTQQPTYYVRNLAITDLFTFRDLLTEVEMIGSPPAGKRIVISDEKNERIYPMDQPIRSVIRRPVSTHVELCLGLKDTPSIDWSTYTS</sequence>